<dbReference type="InterPro" id="IPR036097">
    <property type="entry name" value="HisK_dim/P_sf"/>
</dbReference>
<sequence length="1125" mass="127251">MRLKTLILIVVLLSTSLPLVIFNFIYIGLERQLLLDDAVNKLNTVANINHARIKSLLANKNDAVALIKSRTQFRKLLKKANTESTPTLLTRIQEISQHAINASPNVYGIIVYNNKKSLIYSSQSELASLIKPDDLKHTSNTLNVKLHFIAELQLLILIDPIYFENELIGYITVTFNDQSLKNIVSDYQGLGDTGEIVLASRDKNGDAFFLTPTRHDPTVALSLTIPKSNLEIPITHAMNGTNSLFPNYVDYRGIPVLAISHHIPETDWGMVVKIDKVEVFQNIEQFKQLAYSVLIGTLVVSAFISIYFSKNISRLFLSILNALKATANGRNVEIKEKSNILEVSEVYQAINRLNAEKFKSEDFLHYTIAELTELNSKLDAEAERFKRWKESNFIGIIHSTATGQIIDTNSTLLDMIGYSQEDLEQGRIDWKNLTPEEFLPLDLNAIDEANEKGFWTPFEKAYRHKDGHLVPILIGGSIFDKSNQEFIVFIINLSDKYQKMQELEQYKGIVENSRDMFAFLDLEYRFKAVNQAYLDLHKKSKSDVIDKTISDILGDTFFEQKLKGRIDYALQGHVVSFTENITISDNSTKTLKASYIPYFSKDQEIIGFIFKGEDITELEQKQKLIELREAEQKHIIESMLEGIFTTDIEGKILSFNPEAENIFGYKESEIIGQSVDILTDGVSHHTAKIEQFIKTGNSQIINNSLGRDVRAKHKNGNTFPIRIAVASMPLTESGEQHFIANFQDMSEHEQQTKLLNRSLKLESLGNIAGGVAHDFNNILSIIVGYTNLITDHNKDPLSCMEAIEKACERGQKLTSNLLTFAKTSNRFPVSVNINDLIRKNEKLLETALTTKVKLTLELDDNLKPTRLEEHLFEDLLLNMAINAMHAIKTTGYFTISTKNRSLSQDEVSFYQLKTDSVIQLTLTDNGCGICQENIDKIFDPFFTTKKEFGNGLGLSQCYGFIKASGGAIDVSSRENQGTTFTIFFPVVSDSKTQQTDTDDYQPLVMQTHYQNILVVDDEYDIRFLVKSFLENETTCIFEASSVKEALTILAENKVDLVISDVLMPDTDGISFIEMTLKKMPNLNYLFISGYLNAPDDSGIIKNRILYKPFNKAQLIEKINSLNKMQ</sequence>
<dbReference type="Gene3D" id="3.30.565.10">
    <property type="entry name" value="Histidine kinase-like ATPase, C-terminal domain"/>
    <property type="match status" value="1"/>
</dbReference>
<dbReference type="Proteomes" id="UP000030341">
    <property type="component" value="Chromosome 2"/>
</dbReference>
<evidence type="ECO:0000259" key="13">
    <source>
        <dbReference type="PROSITE" id="PS50112"/>
    </source>
</evidence>
<dbReference type="InterPro" id="IPR005467">
    <property type="entry name" value="His_kinase_dom"/>
</dbReference>
<proteinExistence type="predicted"/>
<dbReference type="NCBIfam" id="TIGR00229">
    <property type="entry name" value="sensory_box"/>
    <property type="match status" value="3"/>
</dbReference>
<dbReference type="CDD" id="cd00130">
    <property type="entry name" value="PAS"/>
    <property type="match status" value="2"/>
</dbReference>
<dbReference type="Pfam" id="PF00072">
    <property type="entry name" value="Response_reg"/>
    <property type="match status" value="1"/>
</dbReference>
<feature type="domain" description="PAS" evidence="13">
    <location>
        <begin position="628"/>
        <end position="674"/>
    </location>
</feature>
<dbReference type="SMART" id="SM00448">
    <property type="entry name" value="REC"/>
    <property type="match status" value="1"/>
</dbReference>
<keyword evidence="10" id="KW-0812">Transmembrane</keyword>
<dbReference type="eggNOG" id="COG3852">
    <property type="taxonomic scope" value="Bacteria"/>
</dbReference>
<dbReference type="InterPro" id="IPR000014">
    <property type="entry name" value="PAS"/>
</dbReference>
<evidence type="ECO:0000256" key="4">
    <source>
        <dbReference type="ARBA" id="ARBA00022679"/>
    </source>
</evidence>
<dbReference type="Gene3D" id="3.30.450.20">
    <property type="entry name" value="PAS domain"/>
    <property type="match status" value="4"/>
</dbReference>
<dbReference type="HOGENOM" id="CLU_279765_0_0_6"/>
<dbReference type="PRINTS" id="PR00344">
    <property type="entry name" value="BCTRLSENSOR"/>
</dbReference>
<dbReference type="SUPFAM" id="SSF52172">
    <property type="entry name" value="CheY-like"/>
    <property type="match status" value="1"/>
</dbReference>
<keyword evidence="5" id="KW-0547">Nucleotide-binding</keyword>
<dbReference type="PROSITE" id="PS50110">
    <property type="entry name" value="RESPONSE_REGULATORY"/>
    <property type="match status" value="1"/>
</dbReference>
<dbReference type="InterPro" id="IPR001789">
    <property type="entry name" value="Sig_transdc_resp-reg_receiver"/>
</dbReference>
<dbReference type="SMART" id="SM00086">
    <property type="entry name" value="PAC"/>
    <property type="match status" value="3"/>
</dbReference>
<dbReference type="OrthoDB" id="9772100at2"/>
<gene>
    <name evidence="14" type="ORF">OM33_17745</name>
</gene>
<evidence type="ECO:0000259" key="11">
    <source>
        <dbReference type="PROSITE" id="PS50109"/>
    </source>
</evidence>
<dbReference type="PANTHER" id="PTHR43065:SF46">
    <property type="entry name" value="C4-DICARBOXYLATE TRANSPORT SENSOR PROTEIN DCTB"/>
    <property type="match status" value="1"/>
</dbReference>
<dbReference type="SMART" id="SM00388">
    <property type="entry name" value="HisKA"/>
    <property type="match status" value="1"/>
</dbReference>
<keyword evidence="4" id="KW-0808">Transferase</keyword>
<evidence type="ECO:0000313" key="14">
    <source>
        <dbReference type="EMBL" id="AIY66930.1"/>
    </source>
</evidence>
<keyword evidence="6" id="KW-0418">Kinase</keyword>
<dbReference type="GO" id="GO:0005524">
    <property type="term" value="F:ATP binding"/>
    <property type="evidence" value="ECO:0007669"/>
    <property type="project" value="UniProtKB-KW"/>
</dbReference>
<keyword evidence="10" id="KW-1133">Transmembrane helix</keyword>
<name>A0A0A7EJS1_9GAMM</name>
<protein>
    <recommendedName>
        <fullName evidence="2">histidine kinase</fullName>
        <ecNumber evidence="2">2.7.13.3</ecNumber>
    </recommendedName>
</protein>
<dbReference type="PROSITE" id="PS50109">
    <property type="entry name" value="HIS_KIN"/>
    <property type="match status" value="1"/>
</dbReference>
<dbReference type="Pfam" id="PF13426">
    <property type="entry name" value="PAS_9"/>
    <property type="match status" value="2"/>
</dbReference>
<evidence type="ECO:0000313" key="15">
    <source>
        <dbReference type="Proteomes" id="UP000030341"/>
    </source>
</evidence>
<dbReference type="STRING" id="1348114.OM33_17745"/>
<evidence type="ECO:0000256" key="2">
    <source>
        <dbReference type="ARBA" id="ARBA00012438"/>
    </source>
</evidence>
<evidence type="ECO:0000256" key="3">
    <source>
        <dbReference type="ARBA" id="ARBA00022553"/>
    </source>
</evidence>
<dbReference type="InterPro" id="IPR013656">
    <property type="entry name" value="PAS_4"/>
</dbReference>
<dbReference type="InterPro" id="IPR004358">
    <property type="entry name" value="Sig_transdc_His_kin-like_C"/>
</dbReference>
<dbReference type="InterPro" id="IPR035965">
    <property type="entry name" value="PAS-like_dom_sf"/>
</dbReference>
<evidence type="ECO:0000256" key="1">
    <source>
        <dbReference type="ARBA" id="ARBA00000085"/>
    </source>
</evidence>
<dbReference type="PROSITE" id="PS50112">
    <property type="entry name" value="PAS"/>
    <property type="match status" value="1"/>
</dbReference>
<keyword evidence="10" id="KW-0472">Membrane</keyword>
<evidence type="ECO:0000259" key="12">
    <source>
        <dbReference type="PROSITE" id="PS50110"/>
    </source>
</evidence>
<dbReference type="PANTHER" id="PTHR43065">
    <property type="entry name" value="SENSOR HISTIDINE KINASE"/>
    <property type="match status" value="1"/>
</dbReference>
<evidence type="ECO:0000256" key="8">
    <source>
        <dbReference type="ARBA" id="ARBA00023012"/>
    </source>
</evidence>
<accession>A0A0A7EJS1</accession>
<feature type="modified residue" description="4-aspartylphosphate" evidence="9">
    <location>
        <position position="1060"/>
    </location>
</feature>
<evidence type="ECO:0000256" key="10">
    <source>
        <dbReference type="SAM" id="Phobius"/>
    </source>
</evidence>
<evidence type="ECO:0000256" key="5">
    <source>
        <dbReference type="ARBA" id="ARBA00022741"/>
    </source>
</evidence>
<dbReference type="SMART" id="SM00091">
    <property type="entry name" value="PAS"/>
    <property type="match status" value="3"/>
</dbReference>
<dbReference type="Pfam" id="PF00512">
    <property type="entry name" value="HisKA"/>
    <property type="match status" value="1"/>
</dbReference>
<feature type="transmembrane region" description="Helical" evidence="10">
    <location>
        <begin position="6"/>
        <end position="26"/>
    </location>
</feature>
<dbReference type="SUPFAM" id="SSF55874">
    <property type="entry name" value="ATPase domain of HSP90 chaperone/DNA topoisomerase II/histidine kinase"/>
    <property type="match status" value="1"/>
</dbReference>
<evidence type="ECO:0000256" key="9">
    <source>
        <dbReference type="PROSITE-ProRule" id="PRU00169"/>
    </source>
</evidence>
<dbReference type="Gene3D" id="3.40.50.2300">
    <property type="match status" value="1"/>
</dbReference>
<keyword evidence="7" id="KW-0067">ATP-binding</keyword>
<dbReference type="InterPro" id="IPR011006">
    <property type="entry name" value="CheY-like_superfamily"/>
</dbReference>
<keyword evidence="3 9" id="KW-0597">Phosphoprotein</keyword>
<keyword evidence="8" id="KW-0902">Two-component regulatory system</keyword>
<dbReference type="KEGG" id="pseo:OM33_17745"/>
<dbReference type="InterPro" id="IPR036890">
    <property type="entry name" value="HATPase_C_sf"/>
</dbReference>
<dbReference type="InterPro" id="IPR003661">
    <property type="entry name" value="HisK_dim/P_dom"/>
</dbReference>
<feature type="domain" description="Response regulatory" evidence="12">
    <location>
        <begin position="1011"/>
        <end position="1122"/>
    </location>
</feature>
<dbReference type="InterPro" id="IPR001610">
    <property type="entry name" value="PAC"/>
</dbReference>
<feature type="domain" description="Histidine kinase" evidence="11">
    <location>
        <begin position="770"/>
        <end position="988"/>
    </location>
</feature>
<dbReference type="Pfam" id="PF02518">
    <property type="entry name" value="HATPase_c"/>
    <property type="match status" value="1"/>
</dbReference>
<dbReference type="SUPFAM" id="SSF55785">
    <property type="entry name" value="PYP-like sensor domain (PAS domain)"/>
    <property type="match status" value="3"/>
</dbReference>
<dbReference type="Gene3D" id="1.10.287.130">
    <property type="match status" value="1"/>
</dbReference>
<dbReference type="SMART" id="SM00387">
    <property type="entry name" value="HATPase_c"/>
    <property type="match status" value="1"/>
</dbReference>
<dbReference type="Pfam" id="PF08448">
    <property type="entry name" value="PAS_4"/>
    <property type="match status" value="1"/>
</dbReference>
<dbReference type="GO" id="GO:0000155">
    <property type="term" value="F:phosphorelay sensor kinase activity"/>
    <property type="evidence" value="ECO:0007669"/>
    <property type="project" value="InterPro"/>
</dbReference>
<comment type="catalytic activity">
    <reaction evidence="1">
        <text>ATP + protein L-histidine = ADP + protein N-phospho-L-histidine.</text>
        <dbReference type="EC" id="2.7.13.3"/>
    </reaction>
</comment>
<dbReference type="InterPro" id="IPR003594">
    <property type="entry name" value="HATPase_dom"/>
</dbReference>
<dbReference type="SUPFAM" id="SSF47384">
    <property type="entry name" value="Homodimeric domain of signal transducing histidine kinase"/>
    <property type="match status" value="1"/>
</dbReference>
<reference evidence="14 15" key="1">
    <citation type="submission" date="2014-11" db="EMBL/GenBank/DDBJ databases">
        <title>Complete Genome Sequence of Pseudoalteromonas sp. Strain OCN003 Isolated from Kaneohe Bay, Oahu, Hawaii.</title>
        <authorList>
            <person name="Beurmann S."/>
            <person name="Videau P."/>
            <person name="Ushijima B."/>
            <person name="Smith A.M."/>
            <person name="Aeby G.S."/>
            <person name="Callahan S.M."/>
            <person name="Belcaid M."/>
        </authorList>
    </citation>
    <scope>NUCLEOTIDE SEQUENCE [LARGE SCALE GENOMIC DNA]</scope>
    <source>
        <strain evidence="14 15">OCN003</strain>
    </source>
</reference>
<keyword evidence="15" id="KW-1185">Reference proteome</keyword>
<dbReference type="EMBL" id="CP009889">
    <property type="protein sequence ID" value="AIY66930.1"/>
    <property type="molecule type" value="Genomic_DNA"/>
</dbReference>
<evidence type="ECO:0000256" key="7">
    <source>
        <dbReference type="ARBA" id="ARBA00022840"/>
    </source>
</evidence>
<dbReference type="RefSeq" id="WP_040135567.1">
    <property type="nucleotide sequence ID" value="NZ_CP009889.1"/>
</dbReference>
<evidence type="ECO:0000256" key="6">
    <source>
        <dbReference type="ARBA" id="ARBA00022777"/>
    </source>
</evidence>
<organism evidence="14 15">
    <name type="scientific">Pseudoalteromonas piratica</name>
    <dbReference type="NCBI Taxonomy" id="1348114"/>
    <lineage>
        <taxon>Bacteria</taxon>
        <taxon>Pseudomonadati</taxon>
        <taxon>Pseudomonadota</taxon>
        <taxon>Gammaproteobacteria</taxon>
        <taxon>Alteromonadales</taxon>
        <taxon>Pseudoalteromonadaceae</taxon>
        <taxon>Pseudoalteromonas</taxon>
    </lineage>
</organism>
<dbReference type="EC" id="2.7.13.3" evidence="2"/>
<dbReference type="AlphaFoldDB" id="A0A0A7EJS1"/>